<organism evidence="3">
    <name type="scientific">freshwater metagenome</name>
    <dbReference type="NCBI Taxonomy" id="449393"/>
    <lineage>
        <taxon>unclassified sequences</taxon>
        <taxon>metagenomes</taxon>
        <taxon>ecological metagenomes</taxon>
    </lineage>
</organism>
<dbReference type="InterPro" id="IPR011009">
    <property type="entry name" value="Kinase-like_dom_sf"/>
</dbReference>
<dbReference type="InterPro" id="IPR015897">
    <property type="entry name" value="CHK_kinase-like"/>
</dbReference>
<dbReference type="EMBL" id="CAEZSR010000316">
    <property type="protein sequence ID" value="CAB4600223.1"/>
    <property type="molecule type" value="Genomic_DNA"/>
</dbReference>
<gene>
    <name evidence="3" type="ORF">UFOPK1493_04273</name>
</gene>
<evidence type="ECO:0000256" key="1">
    <source>
        <dbReference type="SAM" id="MobiDB-lite"/>
    </source>
</evidence>
<dbReference type="PANTHER" id="PTHR11012">
    <property type="entry name" value="PROTEIN KINASE-LIKE DOMAIN-CONTAINING"/>
    <property type="match status" value="1"/>
</dbReference>
<feature type="domain" description="CHK kinase-like" evidence="2">
    <location>
        <begin position="141"/>
        <end position="319"/>
    </location>
</feature>
<evidence type="ECO:0000313" key="3">
    <source>
        <dbReference type="EMBL" id="CAB4600223.1"/>
    </source>
</evidence>
<dbReference type="SMART" id="SM00587">
    <property type="entry name" value="CHK"/>
    <property type="match status" value="1"/>
</dbReference>
<reference evidence="3" key="1">
    <citation type="submission" date="2020-05" db="EMBL/GenBank/DDBJ databases">
        <authorList>
            <person name="Chiriac C."/>
            <person name="Salcher M."/>
            <person name="Ghai R."/>
            <person name="Kavagutti S V."/>
        </authorList>
    </citation>
    <scope>NUCLEOTIDE SEQUENCE</scope>
</reference>
<evidence type="ECO:0000259" key="2">
    <source>
        <dbReference type="SMART" id="SM00587"/>
    </source>
</evidence>
<dbReference type="Pfam" id="PF01636">
    <property type="entry name" value="APH"/>
    <property type="match status" value="1"/>
</dbReference>
<feature type="compositionally biased region" description="Low complexity" evidence="1">
    <location>
        <begin position="14"/>
        <end position="25"/>
    </location>
</feature>
<dbReference type="PANTHER" id="PTHR11012:SF30">
    <property type="entry name" value="PROTEIN KINASE-LIKE DOMAIN-CONTAINING"/>
    <property type="match status" value="1"/>
</dbReference>
<protein>
    <submittedName>
        <fullName evidence="3">Unannotated protein</fullName>
    </submittedName>
</protein>
<dbReference type="InterPro" id="IPR002575">
    <property type="entry name" value="Aminoglycoside_PTrfase"/>
</dbReference>
<feature type="region of interest" description="Disordered" evidence="1">
    <location>
        <begin position="1"/>
        <end position="25"/>
    </location>
</feature>
<dbReference type="Gene3D" id="3.90.1200.10">
    <property type="match status" value="1"/>
</dbReference>
<sequence length="383" mass="41536">MTADTTPPTPATPATPGGAPIPLTAEAMSPSWLTDVLRANGRLEPDVEVVSFDLEPIGEVVGVFGTVHRVTPAYSAATSAPATFVAKFPTDAVENKTVGMALDIYAREIHVLRNVAANTPGLDHARVVHADMDPANGAFALLVEEVTGKTVGDQVAGLDRTQVESVLEVLAGLHAHWWDHPELATSDWLPRGDHPVQLAVVPGIMSSAMPVVAERYGDRLGPEKVAMGFAVAGQFESLMRRLAERARTFTHTDMRAVNLFFDDSGRDVTIIDWQLCTYSVPMQDAMYLYGSSVTVEDFDAWGVDTMRHYHECLNRHLAAIGQSYSWDDLWLDSQLVALWAIVSPCSTVATFEMGNELGARMSAAWIDRGFHLPMALGAPAILE</sequence>
<accession>A0A6J6GKK2</accession>
<name>A0A6J6GKK2_9ZZZZ</name>
<dbReference type="AlphaFoldDB" id="A0A6J6GKK2"/>
<dbReference type="SUPFAM" id="SSF56112">
    <property type="entry name" value="Protein kinase-like (PK-like)"/>
    <property type="match status" value="1"/>
</dbReference>
<proteinExistence type="predicted"/>